<evidence type="ECO:0000256" key="2">
    <source>
        <dbReference type="ARBA" id="ARBA00023002"/>
    </source>
</evidence>
<proteinExistence type="inferred from homology"/>
<evidence type="ECO:0000256" key="1">
    <source>
        <dbReference type="ARBA" id="ARBA00005854"/>
    </source>
</evidence>
<evidence type="ECO:0000256" key="4">
    <source>
        <dbReference type="RuleBase" id="RU003719"/>
    </source>
</evidence>
<evidence type="ECO:0000313" key="7">
    <source>
        <dbReference type="EMBL" id="GAA0936022.1"/>
    </source>
</evidence>
<gene>
    <name evidence="7" type="ORF">GCM10009559_27980</name>
</gene>
<dbReference type="Pfam" id="PF02826">
    <property type="entry name" value="2-Hacid_dh_C"/>
    <property type="match status" value="1"/>
</dbReference>
<dbReference type="InterPro" id="IPR050857">
    <property type="entry name" value="D-2-hydroxyacid_DH"/>
</dbReference>
<dbReference type="SUPFAM" id="SSF51735">
    <property type="entry name" value="NAD(P)-binding Rossmann-fold domains"/>
    <property type="match status" value="1"/>
</dbReference>
<dbReference type="PROSITE" id="PS00671">
    <property type="entry name" value="D_2_HYDROXYACID_DH_3"/>
    <property type="match status" value="1"/>
</dbReference>
<keyword evidence="8" id="KW-1185">Reference proteome</keyword>
<dbReference type="PANTHER" id="PTHR42789">
    <property type="entry name" value="D-ISOMER SPECIFIC 2-HYDROXYACID DEHYDROGENASE FAMILY PROTEIN (AFU_ORTHOLOGUE AFUA_6G10090)"/>
    <property type="match status" value="1"/>
</dbReference>
<dbReference type="Proteomes" id="UP001499967">
    <property type="component" value="Unassembled WGS sequence"/>
</dbReference>
<evidence type="ECO:0000259" key="6">
    <source>
        <dbReference type="Pfam" id="PF02826"/>
    </source>
</evidence>
<reference evidence="7 8" key="1">
    <citation type="journal article" date="2019" name="Int. J. Syst. Evol. Microbiol.">
        <title>The Global Catalogue of Microorganisms (GCM) 10K type strain sequencing project: providing services to taxonomists for standard genome sequencing and annotation.</title>
        <authorList>
            <consortium name="The Broad Institute Genomics Platform"/>
            <consortium name="The Broad Institute Genome Sequencing Center for Infectious Disease"/>
            <person name="Wu L."/>
            <person name="Ma J."/>
        </authorList>
    </citation>
    <scope>NUCLEOTIDE SEQUENCE [LARGE SCALE GENOMIC DNA]</scope>
    <source>
        <strain evidence="7 8">JCM 11117</strain>
    </source>
</reference>
<protein>
    <submittedName>
        <fullName evidence="7">D-2-hydroxyacid dehydrogenase</fullName>
    </submittedName>
</protein>
<keyword evidence="2 4" id="KW-0560">Oxidoreductase</keyword>
<dbReference type="InterPro" id="IPR006139">
    <property type="entry name" value="D-isomer_2_OHA_DH_cat_dom"/>
</dbReference>
<dbReference type="PANTHER" id="PTHR42789:SF1">
    <property type="entry name" value="D-ISOMER SPECIFIC 2-HYDROXYACID DEHYDROGENASE FAMILY PROTEIN (AFU_ORTHOLOGUE AFUA_6G10090)"/>
    <property type="match status" value="1"/>
</dbReference>
<feature type="domain" description="D-isomer specific 2-hydroxyacid dehydrogenase catalytic" evidence="5">
    <location>
        <begin position="34"/>
        <end position="318"/>
    </location>
</feature>
<organism evidence="7 8">
    <name type="scientific">Pseudonocardia zijingensis</name>
    <dbReference type="NCBI Taxonomy" id="153376"/>
    <lineage>
        <taxon>Bacteria</taxon>
        <taxon>Bacillati</taxon>
        <taxon>Actinomycetota</taxon>
        <taxon>Actinomycetes</taxon>
        <taxon>Pseudonocardiales</taxon>
        <taxon>Pseudonocardiaceae</taxon>
        <taxon>Pseudonocardia</taxon>
    </lineage>
</organism>
<evidence type="ECO:0000256" key="3">
    <source>
        <dbReference type="ARBA" id="ARBA00023027"/>
    </source>
</evidence>
<accession>A0ABN1Q194</accession>
<evidence type="ECO:0000259" key="5">
    <source>
        <dbReference type="Pfam" id="PF00389"/>
    </source>
</evidence>
<keyword evidence="3" id="KW-0520">NAD</keyword>
<dbReference type="RefSeq" id="WP_343941780.1">
    <property type="nucleotide sequence ID" value="NZ_BAAAHP010000075.1"/>
</dbReference>
<comment type="similarity">
    <text evidence="1 4">Belongs to the D-isomer specific 2-hydroxyacid dehydrogenase family.</text>
</comment>
<dbReference type="InterPro" id="IPR036291">
    <property type="entry name" value="NAD(P)-bd_dom_sf"/>
</dbReference>
<dbReference type="SUPFAM" id="SSF52283">
    <property type="entry name" value="Formate/glycerate dehydrogenase catalytic domain-like"/>
    <property type="match status" value="1"/>
</dbReference>
<dbReference type="Pfam" id="PF00389">
    <property type="entry name" value="2-Hacid_dh"/>
    <property type="match status" value="1"/>
</dbReference>
<feature type="domain" description="D-isomer specific 2-hydroxyacid dehydrogenase NAD-binding" evidence="6">
    <location>
        <begin position="113"/>
        <end position="286"/>
    </location>
</feature>
<name>A0ABN1Q194_9PSEU</name>
<dbReference type="InterPro" id="IPR029753">
    <property type="entry name" value="D-isomer_DH_CS"/>
</dbReference>
<sequence length="336" mass="36335">MTHKRVLITPQFLVPGDPVDQWLREHGCETVHRAYQGPRTHEELVELFHDVDAAIIASDRISAAVMDAAPRLRVIARPGVGYDSVDVAAATERGIAVCNMPGINRTAVSELTIALLLLCARRIPTNIDDVRAGSWQRLEGRELRGATLGLVGLGAIGKAVAALARSFGMTILAHDRAEDPEYAARHGVRYVGTEELLGESDYVSLHMFLDSSTRHWIDEAKLAMMKPTAYLINTSRGVIVDEAALYRALTNGAIAGAALDVTEVEPLPTDSPLRRLSNVYITPHLGGVTREARQRSGWGAAHNVLNILDGHELTDVVNPEALAVRRNGDRATAGSG</sequence>
<dbReference type="Gene3D" id="3.40.50.720">
    <property type="entry name" value="NAD(P)-binding Rossmann-like Domain"/>
    <property type="match status" value="2"/>
</dbReference>
<comment type="caution">
    <text evidence="7">The sequence shown here is derived from an EMBL/GenBank/DDBJ whole genome shotgun (WGS) entry which is preliminary data.</text>
</comment>
<dbReference type="InterPro" id="IPR006140">
    <property type="entry name" value="D-isomer_DH_NAD-bd"/>
</dbReference>
<evidence type="ECO:0000313" key="8">
    <source>
        <dbReference type="Proteomes" id="UP001499967"/>
    </source>
</evidence>
<dbReference type="CDD" id="cd12172">
    <property type="entry name" value="PGDH_like_2"/>
    <property type="match status" value="1"/>
</dbReference>
<dbReference type="EMBL" id="BAAAHP010000075">
    <property type="protein sequence ID" value="GAA0936022.1"/>
    <property type="molecule type" value="Genomic_DNA"/>
</dbReference>